<dbReference type="EMBL" id="JASCZI010212039">
    <property type="protein sequence ID" value="MED6198110.1"/>
    <property type="molecule type" value="Genomic_DNA"/>
</dbReference>
<proteinExistence type="predicted"/>
<name>A0ABU6XMN1_9FABA</name>
<feature type="region of interest" description="Disordered" evidence="1">
    <location>
        <begin position="131"/>
        <end position="154"/>
    </location>
</feature>
<feature type="region of interest" description="Disordered" evidence="1">
    <location>
        <begin position="1"/>
        <end position="26"/>
    </location>
</feature>
<keyword evidence="3" id="KW-1185">Reference proteome</keyword>
<dbReference type="Proteomes" id="UP001341840">
    <property type="component" value="Unassembled WGS sequence"/>
</dbReference>
<accession>A0ABU6XMN1</accession>
<evidence type="ECO:0000313" key="2">
    <source>
        <dbReference type="EMBL" id="MED6198110.1"/>
    </source>
</evidence>
<sequence>MARTKSNPLAKEKTRVPKPSLRSSPRLVALRSREEVQPQLQAPDRIATLNRAKSQTSEEQEVIVLSRDSEHKEDGHLEADVEGALPAAEGGAEEILPKNDVYDALWAMLDAESENEAKEIPGQWDFDNVLNNWGRVEPNTGPAGDNQGPPPAAN</sequence>
<protein>
    <submittedName>
        <fullName evidence="2">Uncharacterized protein</fullName>
    </submittedName>
</protein>
<comment type="caution">
    <text evidence="2">The sequence shown here is derived from an EMBL/GenBank/DDBJ whole genome shotgun (WGS) entry which is preliminary data.</text>
</comment>
<evidence type="ECO:0000313" key="3">
    <source>
        <dbReference type="Proteomes" id="UP001341840"/>
    </source>
</evidence>
<gene>
    <name evidence="2" type="ORF">PIB30_062887</name>
</gene>
<reference evidence="2 3" key="1">
    <citation type="journal article" date="2023" name="Plants (Basel)">
        <title>Bridging the Gap: Combining Genomics and Transcriptomics Approaches to Understand Stylosanthes scabra, an Orphan Legume from the Brazilian Caatinga.</title>
        <authorList>
            <person name="Ferreira-Neto J.R.C."/>
            <person name="da Silva M.D."/>
            <person name="Binneck E."/>
            <person name="de Melo N.F."/>
            <person name="da Silva R.H."/>
            <person name="de Melo A.L.T.M."/>
            <person name="Pandolfi V."/>
            <person name="Bustamante F.O."/>
            <person name="Brasileiro-Vidal A.C."/>
            <person name="Benko-Iseppon A.M."/>
        </authorList>
    </citation>
    <scope>NUCLEOTIDE SEQUENCE [LARGE SCALE GENOMIC DNA]</scope>
    <source>
        <tissue evidence="2">Leaves</tissue>
    </source>
</reference>
<organism evidence="2 3">
    <name type="scientific">Stylosanthes scabra</name>
    <dbReference type="NCBI Taxonomy" id="79078"/>
    <lineage>
        <taxon>Eukaryota</taxon>
        <taxon>Viridiplantae</taxon>
        <taxon>Streptophyta</taxon>
        <taxon>Embryophyta</taxon>
        <taxon>Tracheophyta</taxon>
        <taxon>Spermatophyta</taxon>
        <taxon>Magnoliopsida</taxon>
        <taxon>eudicotyledons</taxon>
        <taxon>Gunneridae</taxon>
        <taxon>Pentapetalae</taxon>
        <taxon>rosids</taxon>
        <taxon>fabids</taxon>
        <taxon>Fabales</taxon>
        <taxon>Fabaceae</taxon>
        <taxon>Papilionoideae</taxon>
        <taxon>50 kb inversion clade</taxon>
        <taxon>dalbergioids sensu lato</taxon>
        <taxon>Dalbergieae</taxon>
        <taxon>Pterocarpus clade</taxon>
        <taxon>Stylosanthes</taxon>
    </lineage>
</organism>
<evidence type="ECO:0000256" key="1">
    <source>
        <dbReference type="SAM" id="MobiDB-lite"/>
    </source>
</evidence>